<dbReference type="PIRSF" id="PIRSF001434">
    <property type="entry name" value="CGS"/>
    <property type="match status" value="1"/>
</dbReference>
<dbReference type="FunFam" id="3.90.1150.10:FF:000033">
    <property type="entry name" value="Cystathionine gamma-synthase"/>
    <property type="match status" value="1"/>
</dbReference>
<dbReference type="HAMAP" id="MF_02056">
    <property type="entry name" value="MetZ"/>
    <property type="match status" value="1"/>
</dbReference>
<keyword evidence="3" id="KW-0028">Amino-acid biosynthesis</keyword>
<keyword evidence="2 3" id="KW-0663">Pyridoxal phosphate</keyword>
<dbReference type="PATRIC" id="fig|754476.3.peg.2204"/>
<evidence type="ECO:0000256" key="4">
    <source>
        <dbReference type="PIRSR" id="PIRSR001434-2"/>
    </source>
</evidence>
<comment type="catalytic activity">
    <reaction evidence="3">
        <text>O-succinyl-L-homoserine + hydrogen sulfide = L-homocysteine + succinate</text>
        <dbReference type="Rhea" id="RHEA:27826"/>
        <dbReference type="ChEBI" id="CHEBI:29919"/>
        <dbReference type="ChEBI" id="CHEBI:30031"/>
        <dbReference type="ChEBI" id="CHEBI:57661"/>
        <dbReference type="ChEBI" id="CHEBI:58199"/>
    </reaction>
</comment>
<dbReference type="EC" id="2.5.1.-" evidence="3"/>
<evidence type="ECO:0000313" key="6">
    <source>
        <dbReference type="EMBL" id="AFI85041.1"/>
    </source>
</evidence>
<keyword evidence="3 6" id="KW-0808">Transferase</keyword>
<dbReference type="NCBIfam" id="NF006003">
    <property type="entry name" value="PRK08133.1"/>
    <property type="match status" value="1"/>
</dbReference>
<accession>I1XKX2</accession>
<dbReference type="GO" id="GO:0019346">
    <property type="term" value="P:transsulfuration"/>
    <property type="evidence" value="ECO:0007669"/>
    <property type="project" value="InterPro"/>
</dbReference>
<dbReference type="InterPro" id="IPR006234">
    <property type="entry name" value="O-succ-hSer_sulfhydrylase"/>
</dbReference>
<dbReference type="InterPro" id="IPR015424">
    <property type="entry name" value="PyrdxlP-dep_Trfase"/>
</dbReference>
<dbReference type="NCBIfam" id="TIGR01325">
    <property type="entry name" value="O_suc_HS_sulf"/>
    <property type="match status" value="1"/>
</dbReference>
<dbReference type="HOGENOM" id="CLU_018986_2_0_6"/>
<dbReference type="InterPro" id="IPR054542">
    <property type="entry name" value="Cys_met_metab_PP"/>
</dbReference>
<sequence length="405" mass="43684">MAGFSSYFRVVMTDLKDKGFATRAVRAGQVRTPEGEHSEPIFPTSSFVFDSAEQAAARFGGDEPGNIYSRFSNPTVRTFEQRLASLEQGESCVATASGMSAILATFMGLCAAGDHIVSSRSVFGTTRVLFDKYLSKFGLQTDYVPLTDLTAWEAAIKPNTKALFLETPSNPLNEIADLAALSTLAKQHDCLLIVDNCFCTPALQLPLLFGADIVIHSATKYIDGQGRCVGGAVVGDAQRVGEDVFGFLRTAGPTMSAFNAWTFLKGLETLDLRMKAHSANANQLAHWLQQQKQVIQVFYAGLESHPGHQLAKQQQSDFGGIIAFEVEGGQKAAWKLINAAQFISITANLGDTKTTITHPATTTHGRLSVEARAESGISDGMIRLSVGLENVEDIQADIQRGLDLL</sequence>
<dbReference type="CDD" id="cd00614">
    <property type="entry name" value="CGS_like"/>
    <property type="match status" value="1"/>
</dbReference>
<dbReference type="GO" id="GO:0005737">
    <property type="term" value="C:cytoplasm"/>
    <property type="evidence" value="ECO:0007669"/>
    <property type="project" value="TreeGrafter"/>
</dbReference>
<proteinExistence type="inferred from homology"/>
<comment type="similarity">
    <text evidence="3">Belongs to the trans-sulfuration enzymes family. MetZ subfamily.</text>
</comment>
<dbReference type="SUPFAM" id="SSF53383">
    <property type="entry name" value="PLP-dependent transferases"/>
    <property type="match status" value="1"/>
</dbReference>
<dbReference type="eggNOG" id="COG0626">
    <property type="taxonomic scope" value="Bacteria"/>
</dbReference>
<feature type="modified residue" description="N6-(pyridoxal phosphate)lysine" evidence="3 4">
    <location>
        <position position="220"/>
    </location>
</feature>
<evidence type="ECO:0000256" key="5">
    <source>
        <dbReference type="RuleBase" id="RU362118"/>
    </source>
</evidence>
<dbReference type="UniPathway" id="UPA00051">
    <property type="reaction ID" value="UER00449"/>
</dbReference>
<dbReference type="STRING" id="754476.Q7A_2231"/>
<organism evidence="6 7">
    <name type="scientific">Methylophaga nitratireducenticrescens</name>
    <dbReference type="NCBI Taxonomy" id="754476"/>
    <lineage>
        <taxon>Bacteria</taxon>
        <taxon>Pseudomonadati</taxon>
        <taxon>Pseudomonadota</taxon>
        <taxon>Gammaproteobacteria</taxon>
        <taxon>Thiotrichales</taxon>
        <taxon>Piscirickettsiaceae</taxon>
        <taxon>Methylophaga</taxon>
    </lineage>
</organism>
<comment type="cofactor">
    <cofactor evidence="1 3 5">
        <name>pyridoxal 5'-phosphate</name>
        <dbReference type="ChEBI" id="CHEBI:597326"/>
    </cofactor>
</comment>
<name>I1XKX2_METNJ</name>
<comment type="subunit">
    <text evidence="3">Homotetramer.</text>
</comment>
<dbReference type="GO" id="GO:0016765">
    <property type="term" value="F:transferase activity, transferring alkyl or aryl (other than methyl) groups"/>
    <property type="evidence" value="ECO:0007669"/>
    <property type="project" value="UniProtKB-UniRule"/>
</dbReference>
<evidence type="ECO:0000256" key="2">
    <source>
        <dbReference type="ARBA" id="ARBA00022898"/>
    </source>
</evidence>
<comment type="pathway">
    <text evidence="3">Amino-acid biosynthesis; L-methionine biosynthesis via de novo pathway; L-homocysteine from O-succinyl-L-homoserine: step 1/1.</text>
</comment>
<dbReference type="AlphaFoldDB" id="I1XKX2"/>
<dbReference type="InterPro" id="IPR000277">
    <property type="entry name" value="Cys/Met-Metab_PyrdxlP-dep_enz"/>
</dbReference>
<dbReference type="PROSITE" id="PS00868">
    <property type="entry name" value="CYS_MET_METAB_PP"/>
    <property type="match status" value="1"/>
</dbReference>
<gene>
    <name evidence="3" type="primary">metZ</name>
    <name evidence="6" type="ordered locus">Q7A_2231</name>
</gene>
<dbReference type="InterPro" id="IPR015421">
    <property type="entry name" value="PyrdxlP-dep_Trfase_major"/>
</dbReference>
<dbReference type="GO" id="GO:0071266">
    <property type="term" value="P:'de novo' L-methionine biosynthetic process"/>
    <property type="evidence" value="ECO:0007669"/>
    <property type="project" value="UniProtKB-UniRule"/>
</dbReference>
<dbReference type="GO" id="GO:0071268">
    <property type="term" value="P:homocysteine biosynthetic process"/>
    <property type="evidence" value="ECO:0007669"/>
    <property type="project" value="InterPro"/>
</dbReference>
<comment type="function">
    <text evidence="3">Catalyzes the formation of L-homocysteine from O-succinyl-L-homoserine (OSHS) and hydrogen sulfide.</text>
</comment>
<dbReference type="PANTHER" id="PTHR11808">
    <property type="entry name" value="TRANS-SULFURATION ENZYME FAMILY MEMBER"/>
    <property type="match status" value="1"/>
</dbReference>
<dbReference type="EMBL" id="CP003390">
    <property type="protein sequence ID" value="AFI85041.1"/>
    <property type="molecule type" value="Genomic_DNA"/>
</dbReference>
<dbReference type="KEGG" id="mej:Q7A_2231"/>
<dbReference type="Gene3D" id="3.90.1150.10">
    <property type="entry name" value="Aspartate Aminotransferase, domain 1"/>
    <property type="match status" value="1"/>
</dbReference>
<keyword evidence="7" id="KW-1185">Reference proteome</keyword>
<protein>
    <recommendedName>
        <fullName evidence="3">O-succinylhomoserine sulfhydrylase</fullName>
        <shortName evidence="3">OSH sulfhydrylase</shortName>
        <shortName evidence="3">OSHS sulfhydrylase</shortName>
        <ecNumber evidence="3">2.5.1.-</ecNumber>
    </recommendedName>
</protein>
<evidence type="ECO:0000256" key="3">
    <source>
        <dbReference type="HAMAP-Rule" id="MF_02056"/>
    </source>
</evidence>
<dbReference type="FunFam" id="3.40.640.10:FF:000046">
    <property type="entry name" value="Cystathionine gamma-lyase"/>
    <property type="match status" value="1"/>
</dbReference>
<reference evidence="6 7" key="2">
    <citation type="journal article" date="2013" name="Int. J. Syst. Evol. Microbiol.">
        <title>Methylophaga nitratireducenticrescens sp. nov. and Methylophaga frappieri sp. nov., isolated from the biofilm of the methanol-fed denitrification system treating the seawater at the Montreal Biodome.</title>
        <authorList>
            <person name="Villeneuve C."/>
            <person name="Martineau C."/>
            <person name="Mauffrey F."/>
            <person name="Villemur R."/>
        </authorList>
    </citation>
    <scope>NUCLEOTIDE SEQUENCE [LARGE SCALE GENOMIC DNA]</scope>
    <source>
        <strain evidence="6 7">JAM1</strain>
    </source>
</reference>
<dbReference type="PANTHER" id="PTHR11808:SF80">
    <property type="entry name" value="CYSTATHIONINE GAMMA-LYASE"/>
    <property type="match status" value="1"/>
</dbReference>
<evidence type="ECO:0000313" key="7">
    <source>
        <dbReference type="Proteomes" id="UP000009144"/>
    </source>
</evidence>
<evidence type="ECO:0000256" key="1">
    <source>
        <dbReference type="ARBA" id="ARBA00001933"/>
    </source>
</evidence>
<dbReference type="GO" id="GO:0016846">
    <property type="term" value="F:carbon-sulfur lyase activity"/>
    <property type="evidence" value="ECO:0007669"/>
    <property type="project" value="TreeGrafter"/>
</dbReference>
<dbReference type="InterPro" id="IPR015422">
    <property type="entry name" value="PyrdxlP-dep_Trfase_small"/>
</dbReference>
<keyword evidence="3" id="KW-0486">Methionine biosynthesis</keyword>
<reference evidence="6 7" key="1">
    <citation type="journal article" date="2012" name="J. Bacteriol.">
        <title>Complete genome sequences of Methylophaga sp. strain JAM1 and Methylophaga sp. strain JAM7.</title>
        <authorList>
            <person name="Villeneuve C."/>
            <person name="Martineau C."/>
            <person name="Mauffrey F."/>
            <person name="Villemur R."/>
        </authorList>
    </citation>
    <scope>NUCLEOTIDE SEQUENCE [LARGE SCALE GENOMIC DNA]</scope>
    <source>
        <strain evidence="6 7">JAM1</strain>
    </source>
</reference>
<dbReference type="Proteomes" id="UP000009144">
    <property type="component" value="Chromosome"/>
</dbReference>
<dbReference type="GO" id="GO:0030170">
    <property type="term" value="F:pyridoxal phosphate binding"/>
    <property type="evidence" value="ECO:0007669"/>
    <property type="project" value="UniProtKB-UniRule"/>
</dbReference>
<dbReference type="Gene3D" id="3.40.640.10">
    <property type="entry name" value="Type I PLP-dependent aspartate aminotransferase-like (Major domain)"/>
    <property type="match status" value="1"/>
</dbReference>
<dbReference type="Pfam" id="PF01053">
    <property type="entry name" value="Cys_Met_Meta_PP"/>
    <property type="match status" value="1"/>
</dbReference>